<dbReference type="KEGG" id="pfer:IRI77_01380"/>
<keyword evidence="4" id="KW-1185">Reference proteome</keyword>
<dbReference type="Gene3D" id="3.40.50.720">
    <property type="entry name" value="NAD(P)-binding Rossmann-like Domain"/>
    <property type="match status" value="1"/>
</dbReference>
<gene>
    <name evidence="3" type="ORF">IRI77_01380</name>
</gene>
<evidence type="ECO:0000313" key="4">
    <source>
        <dbReference type="Proteomes" id="UP000593892"/>
    </source>
</evidence>
<feature type="domain" description="Gfo/Idh/MocA-like oxidoreductase bacterial type C-terminal" evidence="2">
    <location>
        <begin position="197"/>
        <end position="251"/>
    </location>
</feature>
<organism evidence="3 4">
    <name type="scientific">Paludibaculum fermentans</name>
    <dbReference type="NCBI Taxonomy" id="1473598"/>
    <lineage>
        <taxon>Bacteria</taxon>
        <taxon>Pseudomonadati</taxon>
        <taxon>Acidobacteriota</taxon>
        <taxon>Terriglobia</taxon>
        <taxon>Bryobacterales</taxon>
        <taxon>Bryobacteraceae</taxon>
        <taxon>Paludibaculum</taxon>
    </lineage>
</organism>
<dbReference type="SUPFAM" id="SSF51735">
    <property type="entry name" value="NAD(P)-binding Rossmann-fold domains"/>
    <property type="match status" value="1"/>
</dbReference>
<dbReference type="InterPro" id="IPR050463">
    <property type="entry name" value="Gfo/Idh/MocA_oxidrdct_glycsds"/>
</dbReference>
<evidence type="ECO:0000259" key="2">
    <source>
        <dbReference type="Pfam" id="PF19051"/>
    </source>
</evidence>
<dbReference type="PANTHER" id="PTHR43818:SF5">
    <property type="entry name" value="OXIDOREDUCTASE FAMILY PROTEIN"/>
    <property type="match status" value="1"/>
</dbReference>
<dbReference type="EMBL" id="CP063849">
    <property type="protein sequence ID" value="QOY88641.1"/>
    <property type="molecule type" value="Genomic_DNA"/>
</dbReference>
<evidence type="ECO:0000259" key="1">
    <source>
        <dbReference type="Pfam" id="PF01408"/>
    </source>
</evidence>
<dbReference type="InterPro" id="IPR043906">
    <property type="entry name" value="Gfo/Idh/MocA_OxRdtase_bact_C"/>
</dbReference>
<dbReference type="InterPro" id="IPR000683">
    <property type="entry name" value="Gfo/Idh/MocA-like_OxRdtase_N"/>
</dbReference>
<dbReference type="PANTHER" id="PTHR43818">
    <property type="entry name" value="BCDNA.GH03377"/>
    <property type="match status" value="1"/>
</dbReference>
<dbReference type="RefSeq" id="WP_194450303.1">
    <property type="nucleotide sequence ID" value="NZ_CP063849.1"/>
</dbReference>
<name>A0A7S7SLN4_PALFE</name>
<protein>
    <submittedName>
        <fullName evidence="3">Gfo/Idh/MocA family oxidoreductase</fullName>
    </submittedName>
</protein>
<dbReference type="GO" id="GO:0000166">
    <property type="term" value="F:nucleotide binding"/>
    <property type="evidence" value="ECO:0007669"/>
    <property type="project" value="InterPro"/>
</dbReference>
<dbReference type="AlphaFoldDB" id="A0A7S7SLN4"/>
<dbReference type="InterPro" id="IPR036291">
    <property type="entry name" value="NAD(P)-bd_dom_sf"/>
</dbReference>
<dbReference type="Pfam" id="PF19051">
    <property type="entry name" value="GFO_IDH_MocA_C2"/>
    <property type="match status" value="1"/>
</dbReference>
<reference evidence="3 4" key="1">
    <citation type="submission" date="2020-10" db="EMBL/GenBank/DDBJ databases">
        <title>Complete genome sequence of Paludibaculum fermentans P105T, a facultatively anaerobic acidobacterium capable of dissimilatory Fe(III) reduction.</title>
        <authorList>
            <person name="Dedysh S.N."/>
            <person name="Beletsky A.V."/>
            <person name="Kulichevskaya I.S."/>
            <person name="Mardanov A.V."/>
            <person name="Ravin N.V."/>
        </authorList>
    </citation>
    <scope>NUCLEOTIDE SEQUENCE [LARGE SCALE GENOMIC DNA]</scope>
    <source>
        <strain evidence="3 4">P105</strain>
    </source>
</reference>
<evidence type="ECO:0000313" key="3">
    <source>
        <dbReference type="EMBL" id="QOY88641.1"/>
    </source>
</evidence>
<dbReference type="SUPFAM" id="SSF55347">
    <property type="entry name" value="Glyceraldehyde-3-phosphate dehydrogenase-like, C-terminal domain"/>
    <property type="match status" value="1"/>
</dbReference>
<dbReference type="Proteomes" id="UP000593892">
    <property type="component" value="Chromosome"/>
</dbReference>
<dbReference type="Gene3D" id="3.30.360.10">
    <property type="entry name" value="Dihydrodipicolinate Reductase, domain 2"/>
    <property type="match status" value="1"/>
</dbReference>
<proteinExistence type="predicted"/>
<accession>A0A7S7SLN4</accession>
<sequence>MTTIHRRHFLQFSTAAVAASAGRILGANDRVNVAITGLGGRGTDHMESYAALPEARIAALVDVNQAARERGAALVKRLTGTEPKTYADLREALADKDIEAVSLATPNHWHALQTIWACRAGKDVYVEKPASHNIHEAACMVQAARKYNRMVQVGTQSRSEPHIRRAMELLHTGTIGQIHLAKGLCFKRRLSIGHKPDGPVPPGLNWDAFLGPAPMRPFNENRYKYNWHWFWDTGNGDIGNQGVHQMDIARWGAGLDTWPTHAVSTGGKFLYEDDQETPNMQFATLGYEKAQIMFEVRGLLTPGEAGIRSGSPHTIGNVFYGSEGFLVLDDAGYRVFKGEKRELVKEENAPREDKANEAHMGNFLAAVRNRKTADLHAGIELAAMSTNLCHLANISYRVGRELSIDSSGAFANDPKATGLQTRNYRTPWTIPDPV</sequence>
<feature type="domain" description="Gfo/Idh/MocA-like oxidoreductase N-terminal" evidence="1">
    <location>
        <begin position="31"/>
        <end position="154"/>
    </location>
</feature>
<dbReference type="Pfam" id="PF01408">
    <property type="entry name" value="GFO_IDH_MocA"/>
    <property type="match status" value="1"/>
</dbReference>